<comment type="caution">
    <text evidence="8">The sequence shown here is derived from an EMBL/GenBank/DDBJ whole genome shotgun (WGS) entry which is preliminary data.</text>
</comment>
<keyword evidence="5 6" id="KW-0449">Lipoprotein</keyword>
<evidence type="ECO:0000313" key="8">
    <source>
        <dbReference type="EMBL" id="RZS67239.1"/>
    </source>
</evidence>
<dbReference type="PIRSF" id="PIRSF002854">
    <property type="entry name" value="MetQ"/>
    <property type="match status" value="1"/>
</dbReference>
<evidence type="ECO:0000313" key="9">
    <source>
        <dbReference type="Proteomes" id="UP000292039"/>
    </source>
</evidence>
<dbReference type="Proteomes" id="UP000292039">
    <property type="component" value="Unassembled WGS sequence"/>
</dbReference>
<proteinExistence type="inferred from homology"/>
<evidence type="ECO:0000256" key="7">
    <source>
        <dbReference type="SAM" id="SignalP"/>
    </source>
</evidence>
<keyword evidence="4" id="KW-0564">Palmitate</keyword>
<accession>A0A4Q7MKX7</accession>
<organism evidence="8 9">
    <name type="scientific">Kerstersia gyiorum</name>
    <dbReference type="NCBI Taxonomy" id="206506"/>
    <lineage>
        <taxon>Bacteria</taxon>
        <taxon>Pseudomonadati</taxon>
        <taxon>Pseudomonadota</taxon>
        <taxon>Betaproteobacteria</taxon>
        <taxon>Burkholderiales</taxon>
        <taxon>Alcaligenaceae</taxon>
        <taxon>Kerstersia</taxon>
    </lineage>
</organism>
<dbReference type="RefSeq" id="WP_207224928.1">
    <property type="nucleotide sequence ID" value="NZ_CBCSEB010000008.1"/>
</dbReference>
<dbReference type="PANTHER" id="PTHR30429:SF0">
    <property type="entry name" value="METHIONINE-BINDING LIPOPROTEIN METQ"/>
    <property type="match status" value="1"/>
</dbReference>
<dbReference type="InterPro" id="IPR004872">
    <property type="entry name" value="Lipoprotein_NlpA"/>
</dbReference>
<protein>
    <recommendedName>
        <fullName evidence="6">Lipoprotein</fullName>
    </recommendedName>
</protein>
<evidence type="ECO:0000256" key="4">
    <source>
        <dbReference type="ARBA" id="ARBA00023139"/>
    </source>
</evidence>
<feature type="signal peptide" evidence="7">
    <location>
        <begin position="1"/>
        <end position="36"/>
    </location>
</feature>
<reference evidence="8 9" key="1">
    <citation type="submission" date="2019-02" db="EMBL/GenBank/DDBJ databases">
        <title>Genomic Encyclopedia of Type Strains, Phase IV (KMG-IV): sequencing the most valuable type-strain genomes for metagenomic binning, comparative biology and taxonomic classification.</title>
        <authorList>
            <person name="Goeker M."/>
        </authorList>
    </citation>
    <scope>NUCLEOTIDE SEQUENCE [LARGE SCALE GENOMIC DNA]</scope>
    <source>
        <strain evidence="8 9">DSM 16618</strain>
    </source>
</reference>
<evidence type="ECO:0000256" key="6">
    <source>
        <dbReference type="PIRNR" id="PIRNR002854"/>
    </source>
</evidence>
<sequence>MAPAVSHPASRMARWRRLLAGAMVCFGASLGATAWAQAPLIVAADAIPHAEILEQVGRVAPDLNLKIIEIPNGVNPNALLAGGDVQANFFQHVPYLRTQEEALGQKFAVVATVHIEPLGIYSRRHTSLKNLPEGAVVALPNNASNLSRALFLLQDQGLLSLRPGLEDPASGLATLADIAGNPRKLRISEVESPLLPRVLPDVDLAIINGNYALEAGLKPATDALALERVAGNPYANVLVTSQALAQDARVARLAQVLESPQIATYIRDRYEGSVIPVHEARP</sequence>
<comment type="subcellular location">
    <subcellularLocation>
        <location evidence="1">Membrane</location>
        <topology evidence="1">Lipid-anchor</topology>
    </subcellularLocation>
</comment>
<dbReference type="Gene3D" id="3.40.190.10">
    <property type="entry name" value="Periplasmic binding protein-like II"/>
    <property type="match status" value="2"/>
</dbReference>
<evidence type="ECO:0000256" key="1">
    <source>
        <dbReference type="ARBA" id="ARBA00004635"/>
    </source>
</evidence>
<dbReference type="AlphaFoldDB" id="A0A4Q7MKX7"/>
<feature type="chain" id="PRO_5020984319" description="Lipoprotein" evidence="7">
    <location>
        <begin position="37"/>
        <end position="282"/>
    </location>
</feature>
<dbReference type="PANTHER" id="PTHR30429">
    <property type="entry name" value="D-METHIONINE-BINDING LIPOPROTEIN METQ"/>
    <property type="match status" value="1"/>
</dbReference>
<gene>
    <name evidence="8" type="ORF">EV679_2452</name>
</gene>
<dbReference type="GO" id="GO:0016020">
    <property type="term" value="C:membrane"/>
    <property type="evidence" value="ECO:0007669"/>
    <property type="project" value="UniProtKB-SubCell"/>
</dbReference>
<evidence type="ECO:0000256" key="2">
    <source>
        <dbReference type="ARBA" id="ARBA00022729"/>
    </source>
</evidence>
<dbReference type="Pfam" id="PF03180">
    <property type="entry name" value="Lipoprotein_9"/>
    <property type="match status" value="1"/>
</dbReference>
<keyword evidence="2 7" id="KW-0732">Signal</keyword>
<comment type="similarity">
    <text evidence="6">Belongs to the nlpA lipoprotein family.</text>
</comment>
<name>A0A4Q7MKX7_9BURK</name>
<evidence type="ECO:0000256" key="3">
    <source>
        <dbReference type="ARBA" id="ARBA00023136"/>
    </source>
</evidence>
<evidence type="ECO:0000256" key="5">
    <source>
        <dbReference type="ARBA" id="ARBA00023288"/>
    </source>
</evidence>
<dbReference type="SUPFAM" id="SSF53850">
    <property type="entry name" value="Periplasmic binding protein-like II"/>
    <property type="match status" value="1"/>
</dbReference>
<dbReference type="EMBL" id="SGWZ01000004">
    <property type="protein sequence ID" value="RZS67239.1"/>
    <property type="molecule type" value="Genomic_DNA"/>
</dbReference>
<keyword evidence="3" id="KW-0472">Membrane</keyword>